<name>A0AAD4ZWM0_PRUDU</name>
<accession>A0AAD4ZWM0</accession>
<evidence type="ECO:0000259" key="3">
    <source>
        <dbReference type="Pfam" id="PF11250"/>
    </source>
</evidence>
<dbReference type="Proteomes" id="UP001054821">
    <property type="component" value="Chromosome 1"/>
</dbReference>
<reference evidence="4 5" key="1">
    <citation type="journal article" date="2022" name="G3 (Bethesda)">
        <title>Whole-genome sequence and methylome profiling of the almond [Prunus dulcis (Mill.) D.A. Webb] cultivar 'Nonpareil'.</title>
        <authorList>
            <person name="D'Amico-Willman K.M."/>
            <person name="Ouma W.Z."/>
            <person name="Meulia T."/>
            <person name="Sideli G.M."/>
            <person name="Gradziel T.M."/>
            <person name="Fresnedo-Ramirez J."/>
        </authorList>
    </citation>
    <scope>NUCLEOTIDE SEQUENCE [LARGE SCALE GENOMIC DNA]</scope>
    <source>
        <strain evidence="4">Clone GOH B32 T37-40</strain>
    </source>
</reference>
<feature type="region of interest" description="Disordered" evidence="2">
    <location>
        <begin position="187"/>
        <end position="270"/>
    </location>
</feature>
<organism evidence="4 5">
    <name type="scientific">Prunus dulcis</name>
    <name type="common">Almond</name>
    <name type="synonym">Amygdalus dulcis</name>
    <dbReference type="NCBI Taxonomy" id="3755"/>
    <lineage>
        <taxon>Eukaryota</taxon>
        <taxon>Viridiplantae</taxon>
        <taxon>Streptophyta</taxon>
        <taxon>Embryophyta</taxon>
        <taxon>Tracheophyta</taxon>
        <taxon>Spermatophyta</taxon>
        <taxon>Magnoliopsida</taxon>
        <taxon>eudicotyledons</taxon>
        <taxon>Gunneridae</taxon>
        <taxon>Pentapetalae</taxon>
        <taxon>rosids</taxon>
        <taxon>fabids</taxon>
        <taxon>Rosales</taxon>
        <taxon>Rosaceae</taxon>
        <taxon>Amygdaloideae</taxon>
        <taxon>Amygdaleae</taxon>
        <taxon>Prunus</taxon>
    </lineage>
</organism>
<dbReference type="PANTHER" id="PTHR33155">
    <property type="entry name" value="FANTASTIC FOUR-LIKE PROTEIN (DUF3049)"/>
    <property type="match status" value="1"/>
</dbReference>
<dbReference type="EMBL" id="JAJFAZ020000001">
    <property type="protein sequence ID" value="KAI5355483.1"/>
    <property type="molecule type" value="Genomic_DNA"/>
</dbReference>
<gene>
    <name evidence="4" type="ORF">L3X38_008378</name>
</gene>
<comment type="caution">
    <text evidence="4">The sequence shown here is derived from an EMBL/GenBank/DDBJ whole genome shotgun (WGS) entry which is preliminary data.</text>
</comment>
<dbReference type="PANTHER" id="PTHR33155:SF17">
    <property type="entry name" value="F2E2.18-RELATED"/>
    <property type="match status" value="1"/>
</dbReference>
<sequence>MQLYNSMHLPSEPHPCQAQAPLEFGLKALNLDPQKNTPHKNCSMMLSDLLSPTSSSLLSGDYIGMESSVDVQKDCEEDQVVPNDDEEEEEEGQSGNFRQRLMGRREQKWAMRNKEFPPPIPLLARTENLPSHMPWVLKRHYTSDGRLILTEEKVRHHEYFRAHRSNGRLTLQLVPLDDEVLISPVACDEGNKDGNGNDNEYDDQDPQCDDHGDHGDEEYDEGNKDGNGNGNENKYDDQDPQCDDHGDHDDDEYDEDIHGDDNDGYVDDDDHVVEDQSISGNIGGSAAGKCFNFNSVGTGSPCIFGVPVPAIRQVHS</sequence>
<proteinExistence type="inferred from homology"/>
<evidence type="ECO:0000313" key="5">
    <source>
        <dbReference type="Proteomes" id="UP001054821"/>
    </source>
</evidence>
<feature type="region of interest" description="Disordered" evidence="2">
    <location>
        <begin position="69"/>
        <end position="100"/>
    </location>
</feature>
<feature type="domain" description="FAF" evidence="3">
    <location>
        <begin position="115"/>
        <end position="173"/>
    </location>
</feature>
<comment type="similarity">
    <text evidence="1">Belongs to the fantastic four family.</text>
</comment>
<feature type="compositionally biased region" description="Acidic residues" evidence="2">
    <location>
        <begin position="75"/>
        <end position="92"/>
    </location>
</feature>
<feature type="compositionally biased region" description="Basic and acidic residues" evidence="2">
    <location>
        <begin position="233"/>
        <end position="248"/>
    </location>
</feature>
<protein>
    <recommendedName>
        <fullName evidence="3">FAF domain-containing protein</fullName>
    </recommendedName>
</protein>
<dbReference type="InterPro" id="IPR021410">
    <property type="entry name" value="FAF"/>
</dbReference>
<feature type="compositionally biased region" description="Acidic residues" evidence="2">
    <location>
        <begin position="249"/>
        <end position="270"/>
    </location>
</feature>
<evidence type="ECO:0000256" key="2">
    <source>
        <dbReference type="SAM" id="MobiDB-lite"/>
    </source>
</evidence>
<evidence type="ECO:0000313" key="4">
    <source>
        <dbReference type="EMBL" id="KAI5355483.1"/>
    </source>
</evidence>
<keyword evidence="5" id="KW-1185">Reference proteome</keyword>
<dbReference type="Pfam" id="PF11250">
    <property type="entry name" value="FAF"/>
    <property type="match status" value="1"/>
</dbReference>
<dbReference type="InterPro" id="IPR046431">
    <property type="entry name" value="FAF_dom"/>
</dbReference>
<evidence type="ECO:0000256" key="1">
    <source>
        <dbReference type="ARBA" id="ARBA00008690"/>
    </source>
</evidence>
<dbReference type="AlphaFoldDB" id="A0AAD4ZWM0"/>